<dbReference type="AlphaFoldDB" id="A0A919JNK9"/>
<keyword evidence="1" id="KW-0472">Membrane</keyword>
<feature type="transmembrane region" description="Helical" evidence="1">
    <location>
        <begin position="164"/>
        <end position="184"/>
    </location>
</feature>
<name>A0A919JNK9_9ACTN</name>
<feature type="transmembrane region" description="Helical" evidence="1">
    <location>
        <begin position="48"/>
        <end position="70"/>
    </location>
</feature>
<feature type="transmembrane region" description="Helical" evidence="1">
    <location>
        <begin position="82"/>
        <end position="105"/>
    </location>
</feature>
<dbReference type="RefSeq" id="WP_239130850.1">
    <property type="nucleotide sequence ID" value="NZ_BAAAYJ010000022.1"/>
</dbReference>
<evidence type="ECO:0000313" key="2">
    <source>
        <dbReference type="EMBL" id="GIE52928.1"/>
    </source>
</evidence>
<feature type="transmembrane region" description="Helical" evidence="1">
    <location>
        <begin position="338"/>
        <end position="356"/>
    </location>
</feature>
<feature type="transmembrane region" description="Helical" evidence="1">
    <location>
        <begin position="20"/>
        <end position="42"/>
    </location>
</feature>
<comment type="caution">
    <text evidence="2">The sequence shown here is derived from an EMBL/GenBank/DDBJ whole genome shotgun (WGS) entry which is preliminary data.</text>
</comment>
<keyword evidence="1" id="KW-0812">Transmembrane</keyword>
<gene>
    <name evidence="2" type="ORF">Ani05nite_64620</name>
</gene>
<organism evidence="2 3">
    <name type="scientific">Actinoplanes nipponensis</name>
    <dbReference type="NCBI Taxonomy" id="135950"/>
    <lineage>
        <taxon>Bacteria</taxon>
        <taxon>Bacillati</taxon>
        <taxon>Actinomycetota</taxon>
        <taxon>Actinomycetes</taxon>
        <taxon>Micromonosporales</taxon>
        <taxon>Micromonosporaceae</taxon>
        <taxon>Actinoplanes</taxon>
    </lineage>
</organism>
<accession>A0A919JNK9</accession>
<evidence type="ECO:0000313" key="3">
    <source>
        <dbReference type="Proteomes" id="UP000647172"/>
    </source>
</evidence>
<feature type="transmembrane region" description="Helical" evidence="1">
    <location>
        <begin position="111"/>
        <end position="132"/>
    </location>
</feature>
<dbReference type="EMBL" id="BOMQ01000077">
    <property type="protein sequence ID" value="GIE52928.1"/>
    <property type="molecule type" value="Genomic_DNA"/>
</dbReference>
<keyword evidence="1" id="KW-1133">Transmembrane helix</keyword>
<feature type="transmembrane region" description="Helical" evidence="1">
    <location>
        <begin position="310"/>
        <end position="331"/>
    </location>
</feature>
<feature type="transmembrane region" description="Helical" evidence="1">
    <location>
        <begin position="139"/>
        <end position="158"/>
    </location>
</feature>
<dbReference type="Proteomes" id="UP000647172">
    <property type="component" value="Unassembled WGS sequence"/>
</dbReference>
<protein>
    <submittedName>
        <fullName evidence="2">Uncharacterized protein</fullName>
    </submittedName>
</protein>
<feature type="transmembrane region" description="Helical" evidence="1">
    <location>
        <begin position="368"/>
        <end position="387"/>
    </location>
</feature>
<sequence length="393" mass="38673">MTGLAALPGARPAPALGVKLLLRCALYLGPLGMAIAAAGFLGRLPWPVPAGTLVLGWSAAQILAPAGAVVARRGGPGAGVRLAGLGFLVAAALWCAFVLLAPASVTGPRPAPAITAGVCGLAGLATITAALIGRTEAAVVRWSVPCWLLAAIAVAAATGDPWAARVPVPALLPLALAAPALRAFRPAFRRTATLVLRGDDLRGAVGRAVLGAGQAAGVILLWRAGPPAATSPAALPLLAAVPLLEALTGWHRRQVESSLDLAESGAEHREHVGGVTAVTVAALLPSLAAGIALAVAAYRLPGGAGGAREGVLAVAGGILLGGVLAITLLLATRGRTATAALLAVAPPLAALAPPLVPALPPGRLPTVVAILAATHLVGLLTVAHTAADPRRTS</sequence>
<evidence type="ECO:0000256" key="1">
    <source>
        <dbReference type="SAM" id="Phobius"/>
    </source>
</evidence>
<keyword evidence="3" id="KW-1185">Reference proteome</keyword>
<feature type="transmembrane region" description="Helical" evidence="1">
    <location>
        <begin position="272"/>
        <end position="298"/>
    </location>
</feature>
<reference evidence="2" key="1">
    <citation type="submission" date="2021-01" db="EMBL/GenBank/DDBJ databases">
        <title>Whole genome shotgun sequence of Actinoplanes nipponensis NBRC 14063.</title>
        <authorList>
            <person name="Komaki H."/>
            <person name="Tamura T."/>
        </authorList>
    </citation>
    <scope>NUCLEOTIDE SEQUENCE</scope>
    <source>
        <strain evidence="2">NBRC 14063</strain>
    </source>
</reference>
<proteinExistence type="predicted"/>